<dbReference type="PANTHER" id="PTHR30041:SF4">
    <property type="entry name" value="ARSENATE REDUCTASE"/>
    <property type="match status" value="1"/>
</dbReference>
<dbReference type="CDD" id="cd03034">
    <property type="entry name" value="ArsC_ArsC"/>
    <property type="match status" value="1"/>
</dbReference>
<evidence type="ECO:0000256" key="2">
    <source>
        <dbReference type="ARBA" id="ARBA00023002"/>
    </source>
</evidence>
<proteinExistence type="inferred from homology"/>
<comment type="catalytic activity">
    <reaction evidence="4">
        <text>[glutaredoxin]-dithiol + arsenate + glutathione + H(+) = glutathionyl-S-S-[glutaredoxin] + arsenite + H2O</text>
        <dbReference type="Rhea" id="RHEA:22016"/>
        <dbReference type="Rhea" id="RHEA-COMP:10729"/>
        <dbReference type="Rhea" id="RHEA-COMP:17668"/>
        <dbReference type="ChEBI" id="CHEBI:15377"/>
        <dbReference type="ChEBI" id="CHEBI:15378"/>
        <dbReference type="ChEBI" id="CHEBI:29242"/>
        <dbReference type="ChEBI" id="CHEBI:29950"/>
        <dbReference type="ChEBI" id="CHEBI:48597"/>
        <dbReference type="ChEBI" id="CHEBI:57925"/>
        <dbReference type="ChEBI" id="CHEBI:146199"/>
        <dbReference type="EC" id="1.20.4.1"/>
    </reaction>
</comment>
<dbReference type="KEGG" id="cnt:JT31_18415"/>
<keyword evidence="2 4" id="KW-0560">Oxidoreductase</keyword>
<sequence length="118" mass="13320">MSKKVEIYHNPRCSKSRETLNLLKENGAEPEVVLYLETPPDAATIQSLLKKLGFTSARELMRRKEDLYKELKLDDASLSEGALINAMVEHPKLIERPIVLANGKARIGRPPEQVLEIL</sequence>
<evidence type="ECO:0000313" key="6">
    <source>
        <dbReference type="Proteomes" id="UP000029481"/>
    </source>
</evidence>
<dbReference type="Proteomes" id="UP000029481">
    <property type="component" value="Chromosome"/>
</dbReference>
<dbReference type="Gene3D" id="3.40.30.10">
    <property type="entry name" value="Glutaredoxin"/>
    <property type="match status" value="1"/>
</dbReference>
<comment type="similarity">
    <text evidence="1 3 4">Belongs to the ArsC family.</text>
</comment>
<dbReference type="OrthoDB" id="9790554at2"/>
<evidence type="ECO:0000256" key="1">
    <source>
        <dbReference type="ARBA" id="ARBA00007198"/>
    </source>
</evidence>
<protein>
    <recommendedName>
        <fullName evidence="4">Arsenate reductase</fullName>
        <ecNumber evidence="4">1.20.4.1</ecNumber>
    </recommendedName>
</protein>
<organism evidence="5 6">
    <name type="scientific">Cedecea neteri</name>
    <dbReference type="NCBI Taxonomy" id="158822"/>
    <lineage>
        <taxon>Bacteria</taxon>
        <taxon>Pseudomonadati</taxon>
        <taxon>Pseudomonadota</taxon>
        <taxon>Gammaproteobacteria</taxon>
        <taxon>Enterobacterales</taxon>
        <taxon>Enterobacteriaceae</taxon>
        <taxon>Cedecea</taxon>
    </lineage>
</organism>
<reference evidence="5 6" key="1">
    <citation type="submission" date="2014-09" db="EMBL/GenBank/DDBJ databases">
        <title>Cedecea neteri SSMD04 Genome Sequencing.</title>
        <authorList>
            <person name="Tan J.-Y."/>
        </authorList>
    </citation>
    <scope>NUCLEOTIDE SEQUENCE [LARGE SCALE GENOMIC DNA]</scope>
    <source>
        <strain evidence="5 6">SSMD04</strain>
    </source>
</reference>
<accession>A0A089Q7S0</accession>
<dbReference type="NCBIfam" id="TIGR00014">
    <property type="entry name" value="arsC"/>
    <property type="match status" value="1"/>
</dbReference>
<dbReference type="GO" id="GO:0008794">
    <property type="term" value="F:arsenate reductase (glutaredoxin) activity"/>
    <property type="evidence" value="ECO:0007669"/>
    <property type="project" value="UniProtKB-UniRule"/>
</dbReference>
<dbReference type="InterPro" id="IPR036249">
    <property type="entry name" value="Thioredoxin-like_sf"/>
</dbReference>
<evidence type="ECO:0000313" key="5">
    <source>
        <dbReference type="EMBL" id="AIR06514.1"/>
    </source>
</evidence>
<dbReference type="InterPro" id="IPR006660">
    <property type="entry name" value="Arsenate_reductase-like"/>
</dbReference>
<dbReference type="EC" id="1.20.4.1" evidence="4"/>
<keyword evidence="6" id="KW-1185">Reference proteome</keyword>
<evidence type="ECO:0000256" key="4">
    <source>
        <dbReference type="RuleBase" id="RU362029"/>
    </source>
</evidence>
<gene>
    <name evidence="5" type="ORF">JT31_18415</name>
</gene>
<name>A0A089Q7S0_9ENTR</name>
<dbReference type="InterPro" id="IPR006659">
    <property type="entry name" value="Arsenate_reductase"/>
</dbReference>
<evidence type="ECO:0000256" key="3">
    <source>
        <dbReference type="PROSITE-ProRule" id="PRU01282"/>
    </source>
</evidence>
<dbReference type="EMBL" id="CP009451">
    <property type="protein sequence ID" value="AIR06514.1"/>
    <property type="molecule type" value="Genomic_DNA"/>
</dbReference>
<dbReference type="Pfam" id="PF03960">
    <property type="entry name" value="ArsC"/>
    <property type="match status" value="1"/>
</dbReference>
<dbReference type="AlphaFoldDB" id="A0A089Q7S0"/>
<dbReference type="SUPFAM" id="SSF52833">
    <property type="entry name" value="Thioredoxin-like"/>
    <property type="match status" value="1"/>
</dbReference>
<dbReference type="PROSITE" id="PS51353">
    <property type="entry name" value="ARSC"/>
    <property type="match status" value="1"/>
</dbReference>
<dbReference type="RefSeq" id="WP_038480322.1">
    <property type="nucleotide sequence ID" value="NZ_CP009451.1"/>
</dbReference>
<dbReference type="PANTHER" id="PTHR30041">
    <property type="entry name" value="ARSENATE REDUCTASE"/>
    <property type="match status" value="1"/>
</dbReference>